<gene>
    <name evidence="4" type="ORF">IPOD504_LOCUS13518</name>
</gene>
<comment type="similarity">
    <text evidence="1">Belongs to the timeless family.</text>
</comment>
<feature type="compositionally biased region" description="Polar residues" evidence="2">
    <location>
        <begin position="1"/>
        <end position="17"/>
    </location>
</feature>
<evidence type="ECO:0000256" key="1">
    <source>
        <dbReference type="ARBA" id="ARBA00008174"/>
    </source>
</evidence>
<evidence type="ECO:0000256" key="2">
    <source>
        <dbReference type="SAM" id="MobiDB-lite"/>
    </source>
</evidence>
<protein>
    <recommendedName>
        <fullName evidence="3">Timeless C-terminal domain-containing protein</fullName>
    </recommendedName>
</protein>
<reference evidence="4" key="1">
    <citation type="submission" date="2022-03" db="EMBL/GenBank/DDBJ databases">
        <authorList>
            <person name="Martin H S."/>
        </authorList>
    </citation>
    <scope>NUCLEOTIDE SEQUENCE</scope>
</reference>
<dbReference type="InterPro" id="IPR007725">
    <property type="entry name" value="TIMELESS_C"/>
</dbReference>
<sequence length="926" mass="105677">MFQAQRSPGGNSATRNCKINEDCGSSDDMKEDKVDSETGLDYRSKENSSSGLRTNEKKVVISENSDCGYGTQIENRGSISTSSNEDELPAKKPIHQKPHSSNLRNSNARSNIILQEKKRKRIVKKAKTNIILLQNKHTLTNDDISNILKDFTVHFLLKGYNSLVQTLHSEILTNLQLEIDTSHFFWLVTYFLKFATQIELDLEHVCSVLSYDIISYLTAEGVNLCEQFELALKLDLNELKSNTRRLHLVVTAIREFVQAIEIYKNSAFTSDDNQKKLATLLIKMCETQELRSLLVLLIRNYNPRYQHKQYLQDLVVTNHILLIFLDAVMKTPGYEGSNCMLDHVKQFAVPEMMYVYGMLLEDYESNGEFINDCVFTMMHHVGGDLKCVTTLHQPRILKAFTLILKNEFEMCDDWSDLIEYVINTFMKKPKTLDSFCNFRLEPLALTLDGNGATQAAQRTVDCNETTLKRKSTASSLTNTNDDGWTEDEISSLSWNYMQCSSMPDAIGEVVKMFKEDGIIKARDSVIKELFRQLVINKKEFEKFLKAELERNSKIVQMTKEMKDDEIVKICEELAQDGKSKFLDWVQAVLLDTCYAKIYLEKKAVNDERDAEFIQKNYNFMRSNFHKEDMPLASPVCHHSLLLKKPVPLVPWNCEQASICKDLKFLQLLNKLGFDMPVDSGKVFIRIPYDWTPDLIFDVASKISSIDETKLKFKLSEIMLNSVTKSKQRNNTCTEHVVLMSDKSSVINTSSLDNFYQVNKQKHLGAVVNFTPMPGFSYNSAIEEIQTPNWLKMVQKSQEYKISFDSNGSVLTKKADETVTKKVDDNVDKSPPPDFAKFVLPSATSAKPETNYNVPNTEPEYYDNSLCETASVASDLTRMYVSDEDEISEVAIRPILKVKTTCTEAPSSDTDNAMKGKRQRVHFFPAV</sequence>
<feature type="compositionally biased region" description="Low complexity" evidence="2">
    <location>
        <begin position="100"/>
        <end position="110"/>
    </location>
</feature>
<organism evidence="4 5">
    <name type="scientific">Iphiclides podalirius</name>
    <name type="common">scarce swallowtail</name>
    <dbReference type="NCBI Taxonomy" id="110791"/>
    <lineage>
        <taxon>Eukaryota</taxon>
        <taxon>Metazoa</taxon>
        <taxon>Ecdysozoa</taxon>
        <taxon>Arthropoda</taxon>
        <taxon>Hexapoda</taxon>
        <taxon>Insecta</taxon>
        <taxon>Pterygota</taxon>
        <taxon>Neoptera</taxon>
        <taxon>Endopterygota</taxon>
        <taxon>Lepidoptera</taxon>
        <taxon>Glossata</taxon>
        <taxon>Ditrysia</taxon>
        <taxon>Papilionoidea</taxon>
        <taxon>Papilionidae</taxon>
        <taxon>Papilioninae</taxon>
        <taxon>Iphiclides</taxon>
    </lineage>
</organism>
<feature type="non-terminal residue" evidence="4">
    <location>
        <position position="926"/>
    </location>
</feature>
<evidence type="ECO:0000313" key="5">
    <source>
        <dbReference type="Proteomes" id="UP000837857"/>
    </source>
</evidence>
<dbReference type="PANTHER" id="PTHR22940:SF5">
    <property type="entry name" value="PROTEIN TIMELESS"/>
    <property type="match status" value="1"/>
</dbReference>
<dbReference type="Pfam" id="PF05029">
    <property type="entry name" value="TIMELESS_C"/>
    <property type="match status" value="1"/>
</dbReference>
<dbReference type="PANTHER" id="PTHR22940">
    <property type="entry name" value="TIMEOUT/TIMELESS-2"/>
    <property type="match status" value="1"/>
</dbReference>
<name>A0ABN8IWX0_9NEOP</name>
<keyword evidence="5" id="KW-1185">Reference proteome</keyword>
<feature type="region of interest" description="Disordered" evidence="2">
    <location>
        <begin position="1"/>
        <end position="110"/>
    </location>
</feature>
<feature type="compositionally biased region" description="Basic and acidic residues" evidence="2">
    <location>
        <begin position="27"/>
        <end position="46"/>
    </location>
</feature>
<proteinExistence type="inferred from homology"/>
<evidence type="ECO:0000259" key="3">
    <source>
        <dbReference type="Pfam" id="PF05029"/>
    </source>
</evidence>
<feature type="compositionally biased region" description="Polar residues" evidence="2">
    <location>
        <begin position="72"/>
        <end position="83"/>
    </location>
</feature>
<evidence type="ECO:0000313" key="4">
    <source>
        <dbReference type="EMBL" id="CAH2066638.1"/>
    </source>
</evidence>
<accession>A0ABN8IWX0</accession>
<dbReference type="EMBL" id="OW152816">
    <property type="protein sequence ID" value="CAH2066638.1"/>
    <property type="molecule type" value="Genomic_DNA"/>
</dbReference>
<dbReference type="Proteomes" id="UP000837857">
    <property type="component" value="Chromosome 4"/>
</dbReference>
<feature type="domain" description="Timeless C-terminal" evidence="3">
    <location>
        <begin position="571"/>
        <end position="695"/>
    </location>
</feature>
<dbReference type="InterPro" id="IPR044998">
    <property type="entry name" value="Timeless"/>
</dbReference>